<dbReference type="SUPFAM" id="SSF81301">
    <property type="entry name" value="Nucleotidyltransferase"/>
    <property type="match status" value="1"/>
</dbReference>
<evidence type="ECO:0000259" key="1">
    <source>
        <dbReference type="Pfam" id="PF01909"/>
    </source>
</evidence>
<dbReference type="AlphaFoldDB" id="A0A0G0K370"/>
<dbReference type="InterPro" id="IPR043519">
    <property type="entry name" value="NT_sf"/>
</dbReference>
<organism evidence="2 3">
    <name type="scientific">Berkelbacteria bacterium GW2011_GWB1_38_5</name>
    <dbReference type="NCBI Taxonomy" id="1618336"/>
    <lineage>
        <taxon>Bacteria</taxon>
        <taxon>Candidatus Berkelbacteria</taxon>
    </lineage>
</organism>
<name>A0A0G0K370_9BACT</name>
<comment type="caution">
    <text evidence="2">The sequence shown here is derived from an EMBL/GenBank/DDBJ whole genome shotgun (WGS) entry which is preliminary data.</text>
</comment>
<dbReference type="EMBL" id="LBUX01000013">
    <property type="protein sequence ID" value="KKQ74133.1"/>
    <property type="molecule type" value="Genomic_DNA"/>
</dbReference>
<dbReference type="GO" id="GO:0016779">
    <property type="term" value="F:nucleotidyltransferase activity"/>
    <property type="evidence" value="ECO:0007669"/>
    <property type="project" value="InterPro"/>
</dbReference>
<dbReference type="Proteomes" id="UP000034498">
    <property type="component" value="Unassembled WGS sequence"/>
</dbReference>
<gene>
    <name evidence="2" type="ORF">US94_C0013G0003</name>
</gene>
<dbReference type="InterPro" id="IPR002934">
    <property type="entry name" value="Polymerase_NTP_transf_dom"/>
</dbReference>
<proteinExistence type="predicted"/>
<accession>A0A0G0K370</accession>
<sequence length="285" mass="32604">MGRIFTWEEVAEHKVPQTTSFITVFEYLARELAEKEPIRDILVCGSMLRGEHNIRSDVDGLVTYRQEEEGEAIAALQEATIFANSLYVPLELIPVSIGEARLSLHDIKPAFANHLLWAEVTGIIKGHPLGLFRFDHMTTITADTRNYLKNKLGRLLKDWAAFPIMSEKEQCRALRKVVETPLRVARKVLETRGFNVHIHGKKRLVSSYCEMFGGELTKMLVRLQDVDQEYTNDLYDHVFNPNQTGYQTCIEKLKTAVPTVCQFVRLNLQMFVEPITNDLPPFPIS</sequence>
<feature type="domain" description="Polymerase nucleotidyl transferase" evidence="1">
    <location>
        <begin position="28"/>
        <end position="75"/>
    </location>
</feature>
<reference evidence="2 3" key="1">
    <citation type="journal article" date="2015" name="Nature">
        <title>rRNA introns, odd ribosomes, and small enigmatic genomes across a large radiation of phyla.</title>
        <authorList>
            <person name="Brown C.T."/>
            <person name="Hug L.A."/>
            <person name="Thomas B.C."/>
            <person name="Sharon I."/>
            <person name="Castelle C.J."/>
            <person name="Singh A."/>
            <person name="Wilkins M.J."/>
            <person name="Williams K.H."/>
            <person name="Banfield J.F."/>
        </authorList>
    </citation>
    <scope>NUCLEOTIDE SEQUENCE [LARGE SCALE GENOMIC DNA]</scope>
</reference>
<evidence type="ECO:0000313" key="2">
    <source>
        <dbReference type="EMBL" id="KKQ74133.1"/>
    </source>
</evidence>
<evidence type="ECO:0000313" key="3">
    <source>
        <dbReference type="Proteomes" id="UP000034498"/>
    </source>
</evidence>
<dbReference type="Pfam" id="PF01909">
    <property type="entry name" value="NTP_transf_2"/>
    <property type="match status" value="1"/>
</dbReference>
<dbReference type="Gene3D" id="3.30.460.10">
    <property type="entry name" value="Beta Polymerase, domain 2"/>
    <property type="match status" value="1"/>
</dbReference>
<protein>
    <recommendedName>
        <fullName evidence="1">Polymerase nucleotidyl transferase domain-containing protein</fullName>
    </recommendedName>
</protein>